<dbReference type="PANTHER" id="PTHR34978:SF3">
    <property type="entry name" value="SLR0241 PROTEIN"/>
    <property type="match status" value="1"/>
</dbReference>
<keyword evidence="4" id="KW-1185">Reference proteome</keyword>
<dbReference type="Pfam" id="PF05569">
    <property type="entry name" value="Peptidase_M56"/>
    <property type="match status" value="1"/>
</dbReference>
<evidence type="ECO:0000256" key="1">
    <source>
        <dbReference type="SAM" id="Phobius"/>
    </source>
</evidence>
<feature type="transmembrane region" description="Helical" evidence="1">
    <location>
        <begin position="168"/>
        <end position="187"/>
    </location>
</feature>
<feature type="transmembrane region" description="Helical" evidence="1">
    <location>
        <begin position="260"/>
        <end position="281"/>
    </location>
</feature>
<dbReference type="InterPro" id="IPR052173">
    <property type="entry name" value="Beta-lactam_resp_regulator"/>
</dbReference>
<dbReference type="Gene3D" id="3.30.2010.10">
    <property type="entry name" value="Metalloproteases ('zincins'), catalytic domain"/>
    <property type="match status" value="1"/>
</dbReference>
<reference evidence="3 4" key="1">
    <citation type="submission" date="2020-08" db="EMBL/GenBank/DDBJ databases">
        <title>Genomic Encyclopedia of Type Strains, Phase III (KMG-III): the genomes of soil and plant-associated and newly described type strains.</title>
        <authorList>
            <person name="Whitman W."/>
        </authorList>
    </citation>
    <scope>NUCLEOTIDE SEQUENCE [LARGE SCALE GENOMIC DNA]</scope>
    <source>
        <strain evidence="3 4">CECT 5862</strain>
    </source>
</reference>
<gene>
    <name evidence="3" type="ORF">FHS18_004325</name>
</gene>
<dbReference type="GO" id="GO:0006508">
    <property type="term" value="P:proteolysis"/>
    <property type="evidence" value="ECO:0007669"/>
    <property type="project" value="UniProtKB-KW"/>
</dbReference>
<protein>
    <submittedName>
        <fullName evidence="3">Zn-dependent protease with chaperone function</fullName>
    </submittedName>
</protein>
<dbReference type="PANTHER" id="PTHR34978">
    <property type="entry name" value="POSSIBLE SENSOR-TRANSDUCER PROTEIN BLAR"/>
    <property type="match status" value="1"/>
</dbReference>
<accession>A0A7W5B174</accession>
<proteinExistence type="predicted"/>
<evidence type="ECO:0000259" key="2">
    <source>
        <dbReference type="Pfam" id="PF05569"/>
    </source>
</evidence>
<keyword evidence="1" id="KW-1133">Transmembrane helix</keyword>
<name>A0A7W5B174_9BACL</name>
<feature type="domain" description="Peptidase M56" evidence="2">
    <location>
        <begin position="58"/>
        <end position="243"/>
    </location>
</feature>
<dbReference type="AlphaFoldDB" id="A0A7W5B174"/>
<feature type="transmembrane region" description="Helical" evidence="1">
    <location>
        <begin position="9"/>
        <end position="32"/>
    </location>
</feature>
<comment type="caution">
    <text evidence="3">The sequence shown here is derived from an EMBL/GenBank/DDBJ whole genome shotgun (WGS) entry which is preliminary data.</text>
</comment>
<dbReference type="RefSeq" id="WP_183602314.1">
    <property type="nucleotide sequence ID" value="NZ_JACHXK010000011.1"/>
</dbReference>
<organism evidence="3 4">
    <name type="scientific">Paenibacillus phyllosphaerae</name>
    <dbReference type="NCBI Taxonomy" id="274593"/>
    <lineage>
        <taxon>Bacteria</taxon>
        <taxon>Bacillati</taxon>
        <taxon>Bacillota</taxon>
        <taxon>Bacilli</taxon>
        <taxon>Bacillales</taxon>
        <taxon>Paenibacillaceae</taxon>
        <taxon>Paenibacillus</taxon>
    </lineage>
</organism>
<keyword evidence="1" id="KW-0812">Transmembrane</keyword>
<dbReference type="InterPro" id="IPR008756">
    <property type="entry name" value="Peptidase_M56"/>
</dbReference>
<keyword evidence="3" id="KW-0645">Protease</keyword>
<evidence type="ECO:0000313" key="3">
    <source>
        <dbReference type="EMBL" id="MBB3112239.1"/>
    </source>
</evidence>
<dbReference type="CDD" id="cd07326">
    <property type="entry name" value="M56_BlaR1_MecR1_like"/>
    <property type="match status" value="1"/>
</dbReference>
<feature type="transmembrane region" description="Helical" evidence="1">
    <location>
        <begin position="52"/>
        <end position="82"/>
    </location>
</feature>
<keyword evidence="3" id="KW-0378">Hydrolase</keyword>
<dbReference type="EMBL" id="JACHXK010000011">
    <property type="protein sequence ID" value="MBB3112239.1"/>
    <property type="molecule type" value="Genomic_DNA"/>
</dbReference>
<sequence>MWNKHSRRLFWAGVLPASLLLSQMIIYVLHLAAGFKLHFNLFELCSSIVRRYGLLVAVHALDAVVITTLLTGGAMVLYQLIVSRRAMYKLHRAKDDKLTKLYNSQFGGGKLRLVIIGHDAPAAFTFGFFRPVIVLSTGMLQLLDEEELEAVILHEQYHQSHADPLKTYVLFLFSQTLWYLPILGWVHQQYKLVREVLADQYALQRQGSPAGLSSALVKLLRRGRPQQMAFAHVSFADTGINVRIRQLLDPHDQASFKLPITRAAISAHVVIVLFVMFYLACL</sequence>
<keyword evidence="1" id="KW-0472">Membrane</keyword>
<dbReference type="GO" id="GO:0008233">
    <property type="term" value="F:peptidase activity"/>
    <property type="evidence" value="ECO:0007669"/>
    <property type="project" value="UniProtKB-KW"/>
</dbReference>
<dbReference type="Proteomes" id="UP000570361">
    <property type="component" value="Unassembled WGS sequence"/>
</dbReference>
<evidence type="ECO:0000313" key="4">
    <source>
        <dbReference type="Proteomes" id="UP000570361"/>
    </source>
</evidence>